<dbReference type="GO" id="GO:0033387">
    <property type="term" value="P:putrescine biosynthetic process from arginine, via ornithine"/>
    <property type="evidence" value="ECO:0007669"/>
    <property type="project" value="TreeGrafter"/>
</dbReference>
<keyword evidence="7" id="KW-1185">Reference proteome</keyword>
<dbReference type="Pfam" id="PF02784">
    <property type="entry name" value="Orn_Arg_deC_N"/>
    <property type="match status" value="1"/>
</dbReference>
<dbReference type="PRINTS" id="PR01182">
    <property type="entry name" value="ORNDCRBXLASE"/>
</dbReference>
<keyword evidence="4" id="KW-0456">Lyase</keyword>
<name>A0A6A6LAH5_HEVBR</name>
<keyword evidence="3" id="KW-0663">Pyridoxal phosphate</keyword>
<dbReference type="Gene3D" id="3.20.20.10">
    <property type="entry name" value="Alanine racemase"/>
    <property type="match status" value="1"/>
</dbReference>
<dbReference type="InterPro" id="IPR022644">
    <property type="entry name" value="De-COase2_N"/>
</dbReference>
<evidence type="ECO:0000313" key="6">
    <source>
        <dbReference type="EMBL" id="KAF2298014.1"/>
    </source>
</evidence>
<evidence type="ECO:0000256" key="1">
    <source>
        <dbReference type="ARBA" id="ARBA00001933"/>
    </source>
</evidence>
<comment type="cofactor">
    <cofactor evidence="1">
        <name>pyridoxal 5'-phosphate</name>
        <dbReference type="ChEBI" id="CHEBI:597326"/>
    </cofactor>
</comment>
<protein>
    <recommendedName>
        <fullName evidence="5">Orn/DAP/Arg decarboxylase 2 N-terminal domain-containing protein</fullName>
    </recommendedName>
</protein>
<proteinExistence type="inferred from homology"/>
<evidence type="ECO:0000313" key="7">
    <source>
        <dbReference type="Proteomes" id="UP000467840"/>
    </source>
</evidence>
<dbReference type="SUPFAM" id="SSF51419">
    <property type="entry name" value="PLP-binding barrel"/>
    <property type="match status" value="1"/>
</dbReference>
<dbReference type="PANTHER" id="PTHR11482:SF6">
    <property type="entry name" value="ORNITHINE DECARBOXYLASE 1-RELATED"/>
    <property type="match status" value="1"/>
</dbReference>
<comment type="similarity">
    <text evidence="2">Belongs to the Orn/Lys/Arg decarboxylase class-II family.</text>
</comment>
<dbReference type="Proteomes" id="UP000467840">
    <property type="component" value="Chromosome 1"/>
</dbReference>
<dbReference type="InterPro" id="IPR029066">
    <property type="entry name" value="PLP-binding_barrel"/>
</dbReference>
<reference evidence="6 7" key="1">
    <citation type="journal article" date="2020" name="Mol. Plant">
        <title>The Chromosome-Based Rubber Tree Genome Provides New Insights into Spurge Genome Evolution and Rubber Biosynthesis.</title>
        <authorList>
            <person name="Liu J."/>
            <person name="Shi C."/>
            <person name="Shi C.C."/>
            <person name="Li W."/>
            <person name="Zhang Q.J."/>
            <person name="Zhang Y."/>
            <person name="Li K."/>
            <person name="Lu H.F."/>
            <person name="Shi C."/>
            <person name="Zhu S.T."/>
            <person name="Xiao Z.Y."/>
            <person name="Nan H."/>
            <person name="Yue Y."/>
            <person name="Zhu X.G."/>
            <person name="Wu Y."/>
            <person name="Hong X.N."/>
            <person name="Fan G.Y."/>
            <person name="Tong Y."/>
            <person name="Zhang D."/>
            <person name="Mao C.L."/>
            <person name="Liu Y.L."/>
            <person name="Hao S.J."/>
            <person name="Liu W.Q."/>
            <person name="Lv M.Q."/>
            <person name="Zhang H.B."/>
            <person name="Liu Y."/>
            <person name="Hu-Tang G.R."/>
            <person name="Wang J.P."/>
            <person name="Wang J.H."/>
            <person name="Sun Y.H."/>
            <person name="Ni S.B."/>
            <person name="Chen W.B."/>
            <person name="Zhang X.C."/>
            <person name="Jiao Y.N."/>
            <person name="Eichler E.E."/>
            <person name="Li G.H."/>
            <person name="Liu X."/>
            <person name="Gao L.Z."/>
        </authorList>
    </citation>
    <scope>NUCLEOTIDE SEQUENCE [LARGE SCALE GENOMIC DNA]</scope>
    <source>
        <strain evidence="7">cv. GT1</strain>
        <tissue evidence="6">Leaf</tissue>
    </source>
</reference>
<dbReference type="GO" id="GO:0005737">
    <property type="term" value="C:cytoplasm"/>
    <property type="evidence" value="ECO:0007669"/>
    <property type="project" value="TreeGrafter"/>
</dbReference>
<evidence type="ECO:0000256" key="4">
    <source>
        <dbReference type="ARBA" id="ARBA00023239"/>
    </source>
</evidence>
<evidence type="ECO:0000256" key="3">
    <source>
        <dbReference type="ARBA" id="ARBA00022898"/>
    </source>
</evidence>
<dbReference type="AlphaFoldDB" id="A0A6A6LAH5"/>
<dbReference type="EMBL" id="JAAGAX010000011">
    <property type="protein sequence ID" value="KAF2298014.1"/>
    <property type="molecule type" value="Genomic_DNA"/>
</dbReference>
<dbReference type="InterPro" id="IPR002433">
    <property type="entry name" value="Orn_de-COase"/>
</dbReference>
<sequence>MHLIFGVAPERIVYANPCKAESHLKYAASVGVNLTTFDSKEELEKIRKCHPQCALLIRVKAPDDGGARCPLGPRSGATHSRAYRGAIAAARTAFEAAARLGMPK</sequence>
<dbReference type="GO" id="GO:0004586">
    <property type="term" value="F:ornithine decarboxylase activity"/>
    <property type="evidence" value="ECO:0007669"/>
    <property type="project" value="TreeGrafter"/>
</dbReference>
<gene>
    <name evidence="6" type="ORF">GH714_006977</name>
</gene>
<organism evidence="6 7">
    <name type="scientific">Hevea brasiliensis</name>
    <name type="common">Para rubber tree</name>
    <name type="synonym">Siphonia brasiliensis</name>
    <dbReference type="NCBI Taxonomy" id="3981"/>
    <lineage>
        <taxon>Eukaryota</taxon>
        <taxon>Viridiplantae</taxon>
        <taxon>Streptophyta</taxon>
        <taxon>Embryophyta</taxon>
        <taxon>Tracheophyta</taxon>
        <taxon>Spermatophyta</taxon>
        <taxon>Magnoliopsida</taxon>
        <taxon>eudicotyledons</taxon>
        <taxon>Gunneridae</taxon>
        <taxon>Pentapetalae</taxon>
        <taxon>rosids</taxon>
        <taxon>fabids</taxon>
        <taxon>Malpighiales</taxon>
        <taxon>Euphorbiaceae</taxon>
        <taxon>Crotonoideae</taxon>
        <taxon>Micrandreae</taxon>
        <taxon>Hevea</taxon>
    </lineage>
</organism>
<comment type="caution">
    <text evidence="6">The sequence shown here is derived from an EMBL/GenBank/DDBJ whole genome shotgun (WGS) entry which is preliminary data.</text>
</comment>
<dbReference type="PANTHER" id="PTHR11482">
    <property type="entry name" value="ARGININE/DIAMINOPIMELATE/ORNITHINE DECARBOXYLASE"/>
    <property type="match status" value="1"/>
</dbReference>
<evidence type="ECO:0000259" key="5">
    <source>
        <dbReference type="Pfam" id="PF02784"/>
    </source>
</evidence>
<accession>A0A6A6LAH5</accession>
<feature type="domain" description="Orn/DAP/Arg decarboxylase 2 N-terminal" evidence="5">
    <location>
        <begin position="4"/>
        <end position="71"/>
    </location>
</feature>
<evidence type="ECO:0000256" key="2">
    <source>
        <dbReference type="ARBA" id="ARBA00008872"/>
    </source>
</evidence>